<dbReference type="AlphaFoldDB" id="R1G3A7"/>
<comment type="caution">
    <text evidence="4">The sequence shown here is derived from an EMBL/GenBank/DDBJ whole genome shotgun (WGS) entry which is preliminary data.</text>
</comment>
<dbReference type="eggNOG" id="COG0236">
    <property type="taxonomic scope" value="Bacteria"/>
</dbReference>
<dbReference type="SUPFAM" id="SSF47336">
    <property type="entry name" value="ACP-like"/>
    <property type="match status" value="1"/>
</dbReference>
<dbReference type="PROSITE" id="PS00012">
    <property type="entry name" value="PHOSPHOPANTETHEINE"/>
    <property type="match status" value="1"/>
</dbReference>
<keyword evidence="1" id="KW-0596">Phosphopantetheine</keyword>
<dbReference type="GO" id="GO:0031177">
    <property type="term" value="F:phosphopantetheine binding"/>
    <property type="evidence" value="ECO:0007669"/>
    <property type="project" value="InterPro"/>
</dbReference>
<evidence type="ECO:0000256" key="1">
    <source>
        <dbReference type="ARBA" id="ARBA00022450"/>
    </source>
</evidence>
<evidence type="ECO:0000313" key="5">
    <source>
        <dbReference type="Proteomes" id="UP000014139"/>
    </source>
</evidence>
<sequence>MVSTVTETVAASAEVLDDRVVAGICAALESVLETEVPDLGPETRLADAGLDSTGVLELLMQLEEALGIEFDAENLEMSHFESVGSLARFVSAEMAA</sequence>
<evidence type="ECO:0000256" key="2">
    <source>
        <dbReference type="ARBA" id="ARBA00022553"/>
    </source>
</evidence>
<evidence type="ECO:0000313" key="4">
    <source>
        <dbReference type="EMBL" id="EOD65932.1"/>
    </source>
</evidence>
<name>R1G3A7_9PSEU</name>
<dbReference type="PROSITE" id="PS50075">
    <property type="entry name" value="CARRIER"/>
    <property type="match status" value="1"/>
</dbReference>
<proteinExistence type="predicted"/>
<organism evidence="4 5">
    <name type="scientific">Amycolatopsis vancoresmycina DSM 44592</name>
    <dbReference type="NCBI Taxonomy" id="1292037"/>
    <lineage>
        <taxon>Bacteria</taxon>
        <taxon>Bacillati</taxon>
        <taxon>Actinomycetota</taxon>
        <taxon>Actinomycetes</taxon>
        <taxon>Pseudonocardiales</taxon>
        <taxon>Pseudonocardiaceae</taxon>
        <taxon>Amycolatopsis</taxon>
    </lineage>
</organism>
<protein>
    <submittedName>
        <fullName evidence="4">Acyl carrier protein</fullName>
    </submittedName>
</protein>
<dbReference type="InterPro" id="IPR036736">
    <property type="entry name" value="ACP-like_sf"/>
</dbReference>
<dbReference type="Proteomes" id="UP000014139">
    <property type="component" value="Unassembled WGS sequence"/>
</dbReference>
<dbReference type="PATRIC" id="fig|1292037.4.peg.4561"/>
<reference evidence="4 5" key="1">
    <citation type="submission" date="2013-02" db="EMBL/GenBank/DDBJ databases">
        <title>Draft genome sequence of Amycolatopsis vancoresmycina strain DSM 44592T.</title>
        <authorList>
            <person name="Kumar S."/>
            <person name="Kaur N."/>
            <person name="Kaur C."/>
            <person name="Raghava G.P.S."/>
            <person name="Mayilraj S."/>
        </authorList>
    </citation>
    <scope>NUCLEOTIDE SEQUENCE [LARGE SCALE GENOMIC DNA]</scope>
    <source>
        <strain evidence="4 5">DSM 44592</strain>
    </source>
</reference>
<gene>
    <name evidence="4" type="ORF">H480_24107</name>
</gene>
<dbReference type="Gene3D" id="1.10.1200.10">
    <property type="entry name" value="ACP-like"/>
    <property type="match status" value="1"/>
</dbReference>
<dbReference type="InterPro" id="IPR020806">
    <property type="entry name" value="PKS_PP-bd"/>
</dbReference>
<evidence type="ECO:0000259" key="3">
    <source>
        <dbReference type="PROSITE" id="PS50075"/>
    </source>
</evidence>
<keyword evidence="2" id="KW-0597">Phosphoprotein</keyword>
<feature type="domain" description="Carrier" evidence="3">
    <location>
        <begin position="15"/>
        <end position="94"/>
    </location>
</feature>
<dbReference type="EMBL" id="AOUO01000357">
    <property type="protein sequence ID" value="EOD65932.1"/>
    <property type="molecule type" value="Genomic_DNA"/>
</dbReference>
<dbReference type="InterPro" id="IPR006162">
    <property type="entry name" value="Ppantetheine_attach_site"/>
</dbReference>
<dbReference type="Pfam" id="PF00550">
    <property type="entry name" value="PP-binding"/>
    <property type="match status" value="1"/>
</dbReference>
<accession>R1G3A7</accession>
<dbReference type="InterPro" id="IPR009081">
    <property type="entry name" value="PP-bd_ACP"/>
</dbReference>
<keyword evidence="5" id="KW-1185">Reference proteome</keyword>
<dbReference type="SMART" id="SM00823">
    <property type="entry name" value="PKS_PP"/>
    <property type="match status" value="1"/>
</dbReference>